<dbReference type="AlphaFoldDB" id="J6F6Y0"/>
<dbReference type="RefSeq" id="XP_014184020.1">
    <property type="nucleotide sequence ID" value="XM_014328545.1"/>
</dbReference>
<accession>J6F6Y0</accession>
<protein>
    <submittedName>
        <fullName evidence="1">Uncharacterized protein</fullName>
    </submittedName>
</protein>
<dbReference type="Proteomes" id="UP000002748">
    <property type="component" value="Unassembled WGS sequence"/>
</dbReference>
<dbReference type="EMBL" id="ALBS01000016">
    <property type="protein sequence ID" value="EJT52839.1"/>
    <property type="molecule type" value="Genomic_DNA"/>
</dbReference>
<evidence type="ECO:0000313" key="1">
    <source>
        <dbReference type="EMBL" id="EJT52839.1"/>
    </source>
</evidence>
<dbReference type="GeneID" id="25984848"/>
<organism evidence="1 2">
    <name type="scientific">Trichosporon asahii var. asahii (strain ATCC 90039 / CBS 2479 / JCM 2466 / KCTC 7840 / NBRC 103889/ NCYC 2677 / UAMH 7654)</name>
    <name type="common">Yeast</name>
    <dbReference type="NCBI Taxonomy" id="1186058"/>
    <lineage>
        <taxon>Eukaryota</taxon>
        <taxon>Fungi</taxon>
        <taxon>Dikarya</taxon>
        <taxon>Basidiomycota</taxon>
        <taxon>Agaricomycotina</taxon>
        <taxon>Tremellomycetes</taxon>
        <taxon>Trichosporonales</taxon>
        <taxon>Trichosporonaceae</taxon>
        <taxon>Trichosporon</taxon>
    </lineage>
</organism>
<sequence>MTSTTLIDHRSQPDEQEDEIALPKQQFDEQKNITEEQKVMINEQKDMINDRLFQQDRQAVTMHAEDLFRHPLLLAECTRTERKSCRLTQELIFVNMSVCQESVDVDLARAETAQILSRRWPVRTEVASVILVKGQFGEFKQRKILRDELGRAGGQDCESSRYG</sequence>
<comment type="caution">
    <text evidence="1">The sequence shown here is derived from an EMBL/GenBank/DDBJ whole genome shotgun (WGS) entry which is preliminary data.</text>
</comment>
<dbReference type="KEGG" id="tasa:A1Q1_01334"/>
<proteinExistence type="predicted"/>
<reference evidence="1 2" key="1">
    <citation type="journal article" date="2012" name="Eukaryot. Cell">
        <title>Draft genome sequence of CBS 2479, the standard type strain of Trichosporon asahii.</title>
        <authorList>
            <person name="Yang R.Y."/>
            <person name="Li H.T."/>
            <person name="Zhu H."/>
            <person name="Zhou G.P."/>
            <person name="Wang M."/>
            <person name="Wang L."/>
        </authorList>
    </citation>
    <scope>NUCLEOTIDE SEQUENCE [LARGE SCALE GENOMIC DNA]</scope>
    <source>
        <strain evidence="2">ATCC 90039 / CBS 2479 / JCM 2466 / KCTC 7840 / NCYC 2677 / UAMH 7654</strain>
    </source>
</reference>
<evidence type="ECO:0000313" key="2">
    <source>
        <dbReference type="Proteomes" id="UP000002748"/>
    </source>
</evidence>
<dbReference type="VEuPathDB" id="FungiDB:A1Q1_01334"/>
<gene>
    <name evidence="1" type="ORF">A1Q1_01334</name>
</gene>
<name>J6F6Y0_TRIAS</name>
<dbReference type="HOGENOM" id="CLU_1628229_0_0_1"/>